<organism evidence="1 2">
    <name type="scientific">Plakobranchus ocellatus</name>
    <dbReference type="NCBI Taxonomy" id="259542"/>
    <lineage>
        <taxon>Eukaryota</taxon>
        <taxon>Metazoa</taxon>
        <taxon>Spiralia</taxon>
        <taxon>Lophotrochozoa</taxon>
        <taxon>Mollusca</taxon>
        <taxon>Gastropoda</taxon>
        <taxon>Heterobranchia</taxon>
        <taxon>Euthyneura</taxon>
        <taxon>Panpulmonata</taxon>
        <taxon>Sacoglossa</taxon>
        <taxon>Placobranchoidea</taxon>
        <taxon>Plakobranchidae</taxon>
        <taxon>Plakobranchus</taxon>
    </lineage>
</organism>
<dbReference type="AlphaFoldDB" id="A0AAV4B4N0"/>
<comment type="caution">
    <text evidence="1">The sequence shown here is derived from an EMBL/GenBank/DDBJ whole genome shotgun (WGS) entry which is preliminary data.</text>
</comment>
<reference evidence="1 2" key="1">
    <citation type="journal article" date="2021" name="Elife">
        <title>Chloroplast acquisition without the gene transfer in kleptoplastic sea slugs, Plakobranchus ocellatus.</title>
        <authorList>
            <person name="Maeda T."/>
            <person name="Takahashi S."/>
            <person name="Yoshida T."/>
            <person name="Shimamura S."/>
            <person name="Takaki Y."/>
            <person name="Nagai Y."/>
            <person name="Toyoda A."/>
            <person name="Suzuki Y."/>
            <person name="Arimoto A."/>
            <person name="Ishii H."/>
            <person name="Satoh N."/>
            <person name="Nishiyama T."/>
            <person name="Hasebe M."/>
            <person name="Maruyama T."/>
            <person name="Minagawa J."/>
            <person name="Obokata J."/>
            <person name="Shigenobu S."/>
        </authorList>
    </citation>
    <scope>NUCLEOTIDE SEQUENCE [LARGE SCALE GENOMIC DNA]</scope>
</reference>
<proteinExistence type="predicted"/>
<evidence type="ECO:0000313" key="1">
    <source>
        <dbReference type="EMBL" id="GFO14528.1"/>
    </source>
</evidence>
<dbReference type="EMBL" id="BLXT01004580">
    <property type="protein sequence ID" value="GFO14528.1"/>
    <property type="molecule type" value="Genomic_DNA"/>
</dbReference>
<sequence>MAVIDSSDAGLHQLNHLLESAQRAKDMEAVETPRQDTAQALYWTCHCLHDISVYLLNIDMPFQHSYVAPGFFQRDDIEQHFAHFRMAATIL</sequence>
<protein>
    <submittedName>
        <fullName evidence="1">Uncharacterized protein</fullName>
    </submittedName>
</protein>
<evidence type="ECO:0000313" key="2">
    <source>
        <dbReference type="Proteomes" id="UP000735302"/>
    </source>
</evidence>
<keyword evidence="2" id="KW-1185">Reference proteome</keyword>
<dbReference type="Proteomes" id="UP000735302">
    <property type="component" value="Unassembled WGS sequence"/>
</dbReference>
<name>A0AAV4B4N0_9GAST</name>
<gene>
    <name evidence="1" type="ORF">PoB_004103300</name>
</gene>
<accession>A0AAV4B4N0</accession>